<dbReference type="Pfam" id="PF00561">
    <property type="entry name" value="Abhydrolase_1"/>
    <property type="match status" value="1"/>
</dbReference>
<dbReference type="GO" id="GO:0016787">
    <property type="term" value="F:hydrolase activity"/>
    <property type="evidence" value="ECO:0007669"/>
    <property type="project" value="UniProtKB-KW"/>
</dbReference>
<feature type="domain" description="AB hydrolase-1" evidence="1">
    <location>
        <begin position="90"/>
        <end position="187"/>
    </location>
</feature>
<dbReference type="PANTHER" id="PTHR43798">
    <property type="entry name" value="MONOACYLGLYCEROL LIPASE"/>
    <property type="match status" value="1"/>
</dbReference>
<dbReference type="InterPro" id="IPR000073">
    <property type="entry name" value="AB_hydrolase_1"/>
</dbReference>
<dbReference type="Gene3D" id="3.40.50.1820">
    <property type="entry name" value="alpha/beta hydrolase"/>
    <property type="match status" value="1"/>
</dbReference>
<dbReference type="Proteomes" id="UP000069697">
    <property type="component" value="Unassembled WGS sequence"/>
</dbReference>
<dbReference type="InterPro" id="IPR050266">
    <property type="entry name" value="AB_hydrolase_sf"/>
</dbReference>
<proteinExistence type="predicted"/>
<dbReference type="SUPFAM" id="SSF53474">
    <property type="entry name" value="alpha/beta-Hydrolases"/>
    <property type="match status" value="1"/>
</dbReference>
<organism evidence="2 3">
    <name type="scientific">Paenibacillus amylolyticus</name>
    <dbReference type="NCBI Taxonomy" id="1451"/>
    <lineage>
        <taxon>Bacteria</taxon>
        <taxon>Bacillati</taxon>
        <taxon>Bacillota</taxon>
        <taxon>Bacilli</taxon>
        <taxon>Bacillales</taxon>
        <taxon>Paenibacillaceae</taxon>
        <taxon>Paenibacillus</taxon>
    </lineage>
</organism>
<evidence type="ECO:0000313" key="2">
    <source>
        <dbReference type="EMBL" id="GAS83376.1"/>
    </source>
</evidence>
<evidence type="ECO:0000313" key="3">
    <source>
        <dbReference type="Proteomes" id="UP000069697"/>
    </source>
</evidence>
<comment type="caution">
    <text evidence="2">The sequence shown here is derived from an EMBL/GenBank/DDBJ whole genome shotgun (WGS) entry which is preliminary data.</text>
</comment>
<dbReference type="GO" id="GO:0016020">
    <property type="term" value="C:membrane"/>
    <property type="evidence" value="ECO:0007669"/>
    <property type="project" value="TreeGrafter"/>
</dbReference>
<gene>
    <name evidence="2" type="ORF">PAHA3_3454</name>
</gene>
<reference evidence="2 3" key="1">
    <citation type="journal article" date="2016" name="Genome Announc.">
        <title>Draft Genome Sequence of Paenibacillus amylolyticus Heshi-A3, Isolated from Fermented Rice Bran in a Japanese Fermented Seafood Dish.</title>
        <authorList>
            <person name="Akuzawa S."/>
            <person name="Nagaoka J."/>
            <person name="Kanekatsu M."/>
            <person name="Kubota E."/>
            <person name="Ohtake R."/>
            <person name="Suzuki T."/>
            <person name="Kanesaki Y."/>
        </authorList>
    </citation>
    <scope>NUCLEOTIDE SEQUENCE [LARGE SCALE GENOMIC DNA]</scope>
    <source>
        <strain evidence="2 3">Heshi-A3</strain>
    </source>
</reference>
<dbReference type="InterPro" id="IPR029058">
    <property type="entry name" value="AB_hydrolase_fold"/>
</dbReference>
<dbReference type="RefSeq" id="WP_062835728.1">
    <property type="nucleotide sequence ID" value="NZ_BCNV01000001.1"/>
</dbReference>
<accession>A0A100VPC2</accession>
<dbReference type="EMBL" id="BCNV01000001">
    <property type="protein sequence ID" value="GAS83376.1"/>
    <property type="molecule type" value="Genomic_DNA"/>
</dbReference>
<evidence type="ECO:0000259" key="1">
    <source>
        <dbReference type="Pfam" id="PF00561"/>
    </source>
</evidence>
<keyword evidence="2" id="KW-0378">Hydrolase</keyword>
<reference evidence="3" key="2">
    <citation type="submission" date="2016-01" db="EMBL/GenBank/DDBJ databases">
        <title>Draft Genome Sequence of Paenibacillus amylolyticus Heshi-A3 that Was Isolated from Fermented Rice Bran with Aging Salted Mackerel, Which Was Named Heshiko as Traditional Fermented Seafood in Japan.</title>
        <authorList>
            <person name="Akuzawa S."/>
            <person name="Nakagawa J."/>
            <person name="Kanekatsu T."/>
            <person name="Kubota E."/>
            <person name="Ohtake R."/>
            <person name="Suzuki T."/>
            <person name="Kanesaki Y."/>
        </authorList>
    </citation>
    <scope>NUCLEOTIDE SEQUENCE [LARGE SCALE GENOMIC DNA]</scope>
    <source>
        <strain evidence="3">Heshi-A3</strain>
    </source>
</reference>
<dbReference type="AlphaFoldDB" id="A0A100VPC2"/>
<dbReference type="PRINTS" id="PR00111">
    <property type="entry name" value="ABHYDROLASE"/>
</dbReference>
<name>A0A100VPC2_PAEAM</name>
<sequence length="327" mass="36813">MKKGLRRGFKVLGGIMLATGLLLLTGTAYEAYQSTQDMKSYPPPGKYYEVSGRNMHLYTAGKGEVTVVFASDWGTPNPYVDFSPLYDKLKSQVKIAVYDRFGYGYSDYTDEPRDIDTISEEIHQLLRTSGQRPPYIMVGHSMGALETLRFAQRYPDEVAGMVMIDGGSPEYYSRAEMDIPEWMMDWSRFLVKTGIARTLLQSDRMMASLVIDPKLVTEPMKKAVMISTLRHAYNDNVMEEVRNSRTNAACVLENKTKFDFPLTILTAGSEDSDEDSEAWQTDQADFASWSRHGTQLTVPHAKHSIHKSQPDIVAAEIMKLVTPSSDL</sequence>
<protein>
    <submittedName>
        <fullName evidence="2">Alpha/beta hydrolase</fullName>
    </submittedName>
</protein>
<dbReference type="PANTHER" id="PTHR43798:SF33">
    <property type="entry name" value="HYDROLASE, PUTATIVE (AFU_ORTHOLOGUE AFUA_2G14860)-RELATED"/>
    <property type="match status" value="1"/>
</dbReference>